<dbReference type="RefSeq" id="WP_165093906.1">
    <property type="nucleotide sequence ID" value="NZ_CP049056.1"/>
</dbReference>
<dbReference type="GO" id="GO:0007059">
    <property type="term" value="P:chromosome segregation"/>
    <property type="evidence" value="ECO:0007669"/>
    <property type="project" value="TreeGrafter"/>
</dbReference>
<organism evidence="2 3">
    <name type="scientific">Pikeienuella piscinae</name>
    <dbReference type="NCBI Taxonomy" id="2748098"/>
    <lineage>
        <taxon>Bacteria</taxon>
        <taxon>Pseudomonadati</taxon>
        <taxon>Pseudomonadota</taxon>
        <taxon>Alphaproteobacteria</taxon>
        <taxon>Rhodobacterales</taxon>
        <taxon>Paracoccaceae</taxon>
        <taxon>Pikeienuella</taxon>
    </lineage>
</organism>
<dbReference type="GO" id="GO:0005694">
    <property type="term" value="C:chromosome"/>
    <property type="evidence" value="ECO:0007669"/>
    <property type="project" value="TreeGrafter"/>
</dbReference>
<evidence type="ECO:0000313" key="3">
    <source>
        <dbReference type="Proteomes" id="UP000503336"/>
    </source>
</evidence>
<dbReference type="PANTHER" id="PTHR33375:SF1">
    <property type="entry name" value="CHROMOSOME-PARTITIONING PROTEIN PARB-RELATED"/>
    <property type="match status" value="1"/>
</dbReference>
<dbReference type="InterPro" id="IPR050336">
    <property type="entry name" value="Chromosome_partition/occlusion"/>
</dbReference>
<dbReference type="SMART" id="SM00470">
    <property type="entry name" value="ParB"/>
    <property type="match status" value="1"/>
</dbReference>
<dbReference type="InterPro" id="IPR003115">
    <property type="entry name" value="ParB_N"/>
</dbReference>
<reference evidence="2 3" key="1">
    <citation type="submission" date="2020-02" db="EMBL/GenBank/DDBJ databases">
        <title>complete genome sequence of Rhodobacteraceae bacterium.</title>
        <authorList>
            <person name="Park J."/>
            <person name="Kim Y.-S."/>
            <person name="Kim K.-H."/>
        </authorList>
    </citation>
    <scope>NUCLEOTIDE SEQUENCE [LARGE SCALE GENOMIC DNA]</scope>
    <source>
        <strain evidence="2 3">RR4-56</strain>
    </source>
</reference>
<accession>A0A7L5BX22</accession>
<gene>
    <name evidence="2" type="ORF">G5B40_00960</name>
</gene>
<dbReference type="PANTHER" id="PTHR33375">
    <property type="entry name" value="CHROMOSOME-PARTITIONING PROTEIN PARB-RELATED"/>
    <property type="match status" value="1"/>
</dbReference>
<evidence type="ECO:0000259" key="1">
    <source>
        <dbReference type="SMART" id="SM00470"/>
    </source>
</evidence>
<sequence>MAVADPPHEEATHLIPIGEIDPDRLLLRDRITKDAPAMEELINAILRSGLRSPIEVFKLSQARPPHVYGLVSGFRRLGAFRLLTERSGADIWKRIPAFLRQPESEQDMLRRIVEENDVRRDVSPWEKARVAVSAADRGYFESVESAVDALYSTASPMKRSRIRAATRAVILLDDYLADPWRLSERQCARIAAAAERENFGEAMQVALIETKERNFEGQWRLIEPLIAESERPRRATATPMAEGRPRRVLRARRTLTVRRERTRDGYSLHFTGKLAEEGLIEDVLDDIERKFAPAPAD</sequence>
<name>A0A7L5BX22_9RHOB</name>
<keyword evidence="3" id="KW-1185">Reference proteome</keyword>
<dbReference type="AlphaFoldDB" id="A0A7L5BX22"/>
<dbReference type="Pfam" id="PF02195">
    <property type="entry name" value="ParB_N"/>
    <property type="match status" value="1"/>
</dbReference>
<proteinExistence type="predicted"/>
<dbReference type="KEGG" id="hdh:G5B40_00960"/>
<evidence type="ECO:0000313" key="2">
    <source>
        <dbReference type="EMBL" id="QIE54139.1"/>
    </source>
</evidence>
<dbReference type="SUPFAM" id="SSF110849">
    <property type="entry name" value="ParB/Sulfiredoxin"/>
    <property type="match status" value="1"/>
</dbReference>
<dbReference type="EMBL" id="CP049056">
    <property type="protein sequence ID" value="QIE54139.1"/>
    <property type="molecule type" value="Genomic_DNA"/>
</dbReference>
<feature type="domain" description="ParB-like N-terminal" evidence="1">
    <location>
        <begin position="18"/>
        <end position="117"/>
    </location>
</feature>
<dbReference type="Proteomes" id="UP000503336">
    <property type="component" value="Chromosome"/>
</dbReference>
<dbReference type="InterPro" id="IPR036086">
    <property type="entry name" value="ParB/Sulfiredoxin_sf"/>
</dbReference>
<protein>
    <submittedName>
        <fullName evidence="2">ParB N-terminal domain-containing protein</fullName>
    </submittedName>
</protein>
<dbReference type="Gene3D" id="3.90.1530.10">
    <property type="entry name" value="Conserved hypothetical protein from pyrococcus furiosus pfu- 392566-001, ParB domain"/>
    <property type="match status" value="1"/>
</dbReference>